<dbReference type="Pfam" id="PF13366">
    <property type="entry name" value="PDDEXK_3"/>
    <property type="match status" value="1"/>
</dbReference>
<sequence>MGLNWKGREGEEEGQAISADLENLARVVIDAGLKVHRALGPGLLESVYEQCLAQELTLRGISVGRQVSAPVSYEGITLEGGYRIDLLVADQLILEIKAVEALSRLYEAQLRTYLRLSSRRLGFLMNFNVVLFKDGLRRISV</sequence>
<dbReference type="Proteomes" id="UP001228905">
    <property type="component" value="Unassembled WGS sequence"/>
</dbReference>
<reference evidence="1 2" key="1">
    <citation type="submission" date="2023-07" db="EMBL/GenBank/DDBJ databases">
        <title>Genomic Encyclopedia of Type Strains, Phase IV (KMG-IV): sequencing the most valuable type-strain genomes for metagenomic binning, comparative biology and taxonomic classification.</title>
        <authorList>
            <person name="Goeker M."/>
        </authorList>
    </citation>
    <scope>NUCLEOTIDE SEQUENCE [LARGE SCALE GENOMIC DNA]</scope>
    <source>
        <strain evidence="1 2">DSM 18695</strain>
    </source>
</reference>
<evidence type="ECO:0000313" key="1">
    <source>
        <dbReference type="EMBL" id="MDQ0462558.1"/>
    </source>
</evidence>
<accession>A0ABU0IKL9</accession>
<organism evidence="1 2">
    <name type="scientific">Caulobacter ginsengisoli</name>
    <dbReference type="NCBI Taxonomy" id="400775"/>
    <lineage>
        <taxon>Bacteria</taxon>
        <taxon>Pseudomonadati</taxon>
        <taxon>Pseudomonadota</taxon>
        <taxon>Alphaproteobacteria</taxon>
        <taxon>Caulobacterales</taxon>
        <taxon>Caulobacteraceae</taxon>
        <taxon>Caulobacter</taxon>
    </lineage>
</organism>
<evidence type="ECO:0000313" key="2">
    <source>
        <dbReference type="Proteomes" id="UP001228905"/>
    </source>
</evidence>
<dbReference type="NCBIfam" id="TIGR04256">
    <property type="entry name" value="GxxExxY"/>
    <property type="match status" value="1"/>
</dbReference>
<keyword evidence="2" id="KW-1185">Reference proteome</keyword>
<dbReference type="RefSeq" id="WP_307345024.1">
    <property type="nucleotide sequence ID" value="NZ_JAUSVS010000001.1"/>
</dbReference>
<protein>
    <submittedName>
        <fullName evidence="1">GxxExxY protein</fullName>
    </submittedName>
</protein>
<name>A0ABU0IKL9_9CAUL</name>
<dbReference type="InterPro" id="IPR026350">
    <property type="entry name" value="GxxExxY"/>
</dbReference>
<proteinExistence type="predicted"/>
<gene>
    <name evidence="1" type="ORF">QO010_000306</name>
</gene>
<dbReference type="EMBL" id="JAUSVS010000001">
    <property type="protein sequence ID" value="MDQ0462558.1"/>
    <property type="molecule type" value="Genomic_DNA"/>
</dbReference>
<comment type="caution">
    <text evidence="1">The sequence shown here is derived from an EMBL/GenBank/DDBJ whole genome shotgun (WGS) entry which is preliminary data.</text>
</comment>